<dbReference type="EMBL" id="CAMPGE010026591">
    <property type="protein sequence ID" value="CAI2384271.1"/>
    <property type="molecule type" value="Genomic_DNA"/>
</dbReference>
<evidence type="ECO:0000313" key="2">
    <source>
        <dbReference type="Proteomes" id="UP001295684"/>
    </source>
</evidence>
<dbReference type="Proteomes" id="UP001295684">
    <property type="component" value="Unassembled WGS sequence"/>
</dbReference>
<comment type="caution">
    <text evidence="1">The sequence shown here is derived from an EMBL/GenBank/DDBJ whole genome shotgun (WGS) entry which is preliminary data.</text>
</comment>
<proteinExistence type="predicted"/>
<dbReference type="AlphaFoldDB" id="A0AAD1Y5K2"/>
<evidence type="ECO:0000313" key="1">
    <source>
        <dbReference type="EMBL" id="CAI2384271.1"/>
    </source>
</evidence>
<reference evidence="1" key="1">
    <citation type="submission" date="2023-07" db="EMBL/GenBank/DDBJ databases">
        <authorList>
            <consortium name="AG Swart"/>
            <person name="Singh M."/>
            <person name="Singh A."/>
            <person name="Seah K."/>
            <person name="Emmerich C."/>
        </authorList>
    </citation>
    <scope>NUCLEOTIDE SEQUENCE</scope>
    <source>
        <strain evidence="1">DP1</strain>
    </source>
</reference>
<organism evidence="1 2">
    <name type="scientific">Euplotes crassus</name>
    <dbReference type="NCBI Taxonomy" id="5936"/>
    <lineage>
        <taxon>Eukaryota</taxon>
        <taxon>Sar</taxon>
        <taxon>Alveolata</taxon>
        <taxon>Ciliophora</taxon>
        <taxon>Intramacronucleata</taxon>
        <taxon>Spirotrichea</taxon>
        <taxon>Hypotrichia</taxon>
        <taxon>Euplotida</taxon>
        <taxon>Euplotidae</taxon>
        <taxon>Moneuplotes</taxon>
    </lineage>
</organism>
<accession>A0AAD1Y5K2</accession>
<gene>
    <name evidence="1" type="ORF">ECRASSUSDP1_LOCUS25795</name>
</gene>
<keyword evidence="2" id="KW-1185">Reference proteome</keyword>
<name>A0AAD1Y5K2_EUPCR</name>
<protein>
    <submittedName>
        <fullName evidence="1">Uncharacterized protein</fullName>
    </submittedName>
</protein>
<sequence length="157" mass="17816">MKKVNTIASKRIEILDKTHSVKRGEKEQICKEECKSGKDFRCESSDGALCEGFKMVLPNSDGIRKASEEKLCKLVDEFRSLFGCKAAGFFWNRRDLRNDSPIISKVQQFSSSIKSNKNLENLKPKNLFLSYKSKSNSPATLSSYSNHHSSHQSQHLL</sequence>